<sequence>MNRRPTGPGTSDSSEAPRSPATWDLETFRKNLEEHIEMLREDEETTVPPERLMLQLEHDSEFLEIVRNWERLEEARRTDAWKRALAIADKHAREVVPVCLRCGECCRQGSPTLHLEDLELLKAGKIPWDALVTLRRGEPVHSPFQERLFFLLDERIKIREKPGSHTCLFLEDGGSDCTIYDDRPLQCRAQACWDPTQARELAEQPYLRRADLFADVELLYELIAEHDRRCAFDRLRDAFERLDQTKGESAGEVLELIAYEEHFRGFLQKKLNIPQETMPLVFGRSFAELTALFGFRVETRPDGTRVLIAESA</sequence>
<organism evidence="2 3">
    <name type="scientific">Desulfoglaeba alkanexedens ALDC</name>
    <dbReference type="NCBI Taxonomy" id="980445"/>
    <lineage>
        <taxon>Bacteria</taxon>
        <taxon>Pseudomonadati</taxon>
        <taxon>Thermodesulfobacteriota</taxon>
        <taxon>Syntrophobacteria</taxon>
        <taxon>Syntrophobacterales</taxon>
        <taxon>Syntrophobacteraceae</taxon>
        <taxon>Desulfoglaeba</taxon>
    </lineage>
</organism>
<gene>
    <name evidence="2" type="ORF">FDQ92_05365</name>
</gene>
<dbReference type="InterPro" id="IPR005358">
    <property type="entry name" value="Puta_zinc/iron-chelating_dom"/>
</dbReference>
<dbReference type="OrthoDB" id="9780934at2"/>
<reference evidence="2 3" key="1">
    <citation type="submission" date="2019-05" db="EMBL/GenBank/DDBJ databases">
        <title>The Complete Genome Sequence of the n-alkane-degrading Desulfoglaeba alkanexedens ALDC reveals multiple alkylsuccinate synthase gene clusters.</title>
        <authorList>
            <person name="Callaghan A.V."/>
            <person name="Davidova I.A."/>
            <person name="Duncan K.E."/>
            <person name="Morris B."/>
            <person name="McInerney M.J."/>
        </authorList>
    </citation>
    <scope>NUCLEOTIDE SEQUENCE [LARGE SCALE GENOMIC DNA]</scope>
    <source>
        <strain evidence="2 3">ALDC</strain>
    </source>
</reference>
<dbReference type="RefSeq" id="WP_137423627.1">
    <property type="nucleotide sequence ID" value="NZ_CP040098.1"/>
</dbReference>
<evidence type="ECO:0000313" key="2">
    <source>
        <dbReference type="EMBL" id="QCQ21658.1"/>
    </source>
</evidence>
<name>A0A4P8L1E4_9BACT</name>
<dbReference type="Proteomes" id="UP000298602">
    <property type="component" value="Chromosome"/>
</dbReference>
<evidence type="ECO:0000256" key="1">
    <source>
        <dbReference type="SAM" id="MobiDB-lite"/>
    </source>
</evidence>
<dbReference type="EMBL" id="CP040098">
    <property type="protein sequence ID" value="QCQ21658.1"/>
    <property type="molecule type" value="Genomic_DNA"/>
</dbReference>
<proteinExistence type="predicted"/>
<feature type="region of interest" description="Disordered" evidence="1">
    <location>
        <begin position="1"/>
        <end position="21"/>
    </location>
</feature>
<evidence type="ECO:0000313" key="3">
    <source>
        <dbReference type="Proteomes" id="UP000298602"/>
    </source>
</evidence>
<reference evidence="2 3" key="2">
    <citation type="submission" date="2019-05" db="EMBL/GenBank/DDBJ databases">
        <authorList>
            <person name="Suflita J.M."/>
            <person name="Marks C.R."/>
        </authorList>
    </citation>
    <scope>NUCLEOTIDE SEQUENCE [LARGE SCALE GENOMIC DNA]</scope>
    <source>
        <strain evidence="2 3">ALDC</strain>
    </source>
</reference>
<dbReference type="Pfam" id="PF03692">
    <property type="entry name" value="CxxCxxCC"/>
    <property type="match status" value="1"/>
</dbReference>
<protein>
    <submittedName>
        <fullName evidence="2">YkgJ family cysteine cluster protein</fullName>
    </submittedName>
</protein>
<dbReference type="KEGG" id="dax:FDQ92_05365"/>
<dbReference type="PANTHER" id="PTHR35866:SF1">
    <property type="entry name" value="YKGJ FAMILY CYSTEINE CLUSTER PROTEIN"/>
    <property type="match status" value="1"/>
</dbReference>
<keyword evidence="3" id="KW-1185">Reference proteome</keyword>
<dbReference type="AlphaFoldDB" id="A0A4P8L1E4"/>
<dbReference type="PANTHER" id="PTHR35866">
    <property type="entry name" value="PUTATIVE-RELATED"/>
    <property type="match status" value="1"/>
</dbReference>
<accession>A0A4P8L1E4</accession>